<dbReference type="InterPro" id="IPR001878">
    <property type="entry name" value="Znf_CCHC"/>
</dbReference>
<proteinExistence type="predicted"/>
<dbReference type="AlphaFoldDB" id="A0A444XHB5"/>
<dbReference type="InterPro" id="IPR036875">
    <property type="entry name" value="Znf_CCHC_sf"/>
</dbReference>
<sequence length="563" mass="65216">MEFSSPQEASGFYNNYSRLKGFASRRGKTVRNTAGEIVRYTFVCNRQGFREKKWLEKVDRKREHKAVTRCGCLAEMRIKRKEGSGRWYVSRFVEEHNHELAYGKLVDYLRSHRKISEVEVAQLTSMREIGISIPKIYESFAAQLGGFNLVTFTKQDMYNEEDYAIFGDVLAFDATYGRNKYNLPVVVFSGQFLECMQGKAPQSVITDGDPAMRIAIRNSTANISDPRFTQMFRHCMLADMEIEEFKAYWESMVNECGVREVEWVKDLYTKKHAWATAYMCVDFLRDTEDELDFRSWYGTPVLQTEFVELEKSGWTMFTREMFLRYRDSLKRCVCVRICEFDDSDNPHAYTLQKYRRPEMNWKVYRDHISNRFTCSCMRMESFGIPCVHILSVCVRLDLVEIPESLVLRRWSKAAKLEIHNQCGEQHTAEPSVTYRTRLGAFSQLCKRLGRVACMSDEDFKVYSNKLMSDALFLEIKYGLRPLTDNMTTANDCGVKDPIRVRTKGTARMSQAGGSAPKTKRKCSTCGKLGHRRTRCPNGGAQPSTRNKESLAGRNKRKRTKVTT</sequence>
<keyword evidence="1" id="KW-0479">Metal-binding</keyword>
<dbReference type="EMBL" id="SDMP01000019">
    <property type="protein sequence ID" value="RYQ88753.1"/>
    <property type="molecule type" value="Genomic_DNA"/>
</dbReference>
<evidence type="ECO:0000259" key="6">
    <source>
        <dbReference type="PROSITE" id="PS50158"/>
    </source>
</evidence>
<accession>A0A444XHB5</accession>
<organism evidence="8 9">
    <name type="scientific">Arachis hypogaea</name>
    <name type="common">Peanut</name>
    <dbReference type="NCBI Taxonomy" id="3818"/>
    <lineage>
        <taxon>Eukaryota</taxon>
        <taxon>Viridiplantae</taxon>
        <taxon>Streptophyta</taxon>
        <taxon>Embryophyta</taxon>
        <taxon>Tracheophyta</taxon>
        <taxon>Spermatophyta</taxon>
        <taxon>Magnoliopsida</taxon>
        <taxon>eudicotyledons</taxon>
        <taxon>Gunneridae</taxon>
        <taxon>Pentapetalae</taxon>
        <taxon>rosids</taxon>
        <taxon>fabids</taxon>
        <taxon>Fabales</taxon>
        <taxon>Fabaceae</taxon>
        <taxon>Papilionoideae</taxon>
        <taxon>50 kb inversion clade</taxon>
        <taxon>dalbergioids sensu lato</taxon>
        <taxon>Dalbergieae</taxon>
        <taxon>Pterocarpus clade</taxon>
        <taxon>Arachis</taxon>
    </lineage>
</organism>
<dbReference type="PROSITE" id="PS50966">
    <property type="entry name" value="ZF_SWIM"/>
    <property type="match status" value="1"/>
</dbReference>
<evidence type="ECO:0000256" key="1">
    <source>
        <dbReference type="ARBA" id="ARBA00022723"/>
    </source>
</evidence>
<feature type="compositionally biased region" description="Basic residues" evidence="5">
    <location>
        <begin position="517"/>
        <end position="534"/>
    </location>
</feature>
<dbReference type="SUPFAM" id="SSF57756">
    <property type="entry name" value="Retrovirus zinc finger-like domains"/>
    <property type="match status" value="1"/>
</dbReference>
<dbReference type="SMART" id="SM00575">
    <property type="entry name" value="ZnF_PMZ"/>
    <property type="match status" value="1"/>
</dbReference>
<feature type="domain" description="SWIM-type" evidence="7">
    <location>
        <begin position="364"/>
        <end position="397"/>
    </location>
</feature>
<feature type="domain" description="CCHC-type" evidence="6">
    <location>
        <begin position="520"/>
        <end position="537"/>
    </location>
</feature>
<dbReference type="Pfam" id="PF03101">
    <property type="entry name" value="FAR1"/>
    <property type="match status" value="1"/>
</dbReference>
<dbReference type="PANTHER" id="PTHR47718">
    <property type="entry name" value="OS01G0519700 PROTEIN"/>
    <property type="match status" value="1"/>
</dbReference>
<dbReference type="GO" id="GO:0003676">
    <property type="term" value="F:nucleic acid binding"/>
    <property type="evidence" value="ECO:0007669"/>
    <property type="project" value="InterPro"/>
</dbReference>
<comment type="caution">
    <text evidence="8">The sequence shown here is derived from an EMBL/GenBank/DDBJ whole genome shotgun (WGS) entry which is preliminary data.</text>
</comment>
<feature type="compositionally biased region" description="Basic residues" evidence="5">
    <location>
        <begin position="553"/>
        <end position="563"/>
    </location>
</feature>
<keyword evidence="9" id="KW-1185">Reference proteome</keyword>
<dbReference type="Proteomes" id="UP000289738">
    <property type="component" value="Chromosome B09"/>
</dbReference>
<protein>
    <submittedName>
        <fullName evidence="8">Uncharacterized protein</fullName>
    </submittedName>
</protein>
<evidence type="ECO:0000313" key="8">
    <source>
        <dbReference type="EMBL" id="RYQ88753.1"/>
    </source>
</evidence>
<evidence type="ECO:0000256" key="5">
    <source>
        <dbReference type="SAM" id="MobiDB-lite"/>
    </source>
</evidence>
<evidence type="ECO:0000313" key="9">
    <source>
        <dbReference type="Proteomes" id="UP000289738"/>
    </source>
</evidence>
<name>A0A444XHB5_ARAHY</name>
<evidence type="ECO:0000259" key="7">
    <source>
        <dbReference type="PROSITE" id="PS50966"/>
    </source>
</evidence>
<dbReference type="InterPro" id="IPR006564">
    <property type="entry name" value="Znf_PMZ"/>
</dbReference>
<dbReference type="InterPro" id="IPR004330">
    <property type="entry name" value="FAR1_DNA_bnd_dom"/>
</dbReference>
<dbReference type="PROSITE" id="PS50158">
    <property type="entry name" value="ZF_CCHC"/>
    <property type="match status" value="1"/>
</dbReference>
<evidence type="ECO:0000256" key="4">
    <source>
        <dbReference type="PROSITE-ProRule" id="PRU00047"/>
    </source>
</evidence>
<keyword evidence="2 4" id="KW-0863">Zinc-finger</keyword>
<evidence type="ECO:0000256" key="2">
    <source>
        <dbReference type="ARBA" id="ARBA00022771"/>
    </source>
</evidence>
<feature type="region of interest" description="Disordered" evidence="5">
    <location>
        <begin position="503"/>
        <end position="563"/>
    </location>
</feature>
<dbReference type="InterPro" id="IPR007527">
    <property type="entry name" value="Znf_SWIM"/>
</dbReference>
<dbReference type="GO" id="GO:0008270">
    <property type="term" value="F:zinc ion binding"/>
    <property type="evidence" value="ECO:0007669"/>
    <property type="project" value="UniProtKB-KW"/>
</dbReference>
<gene>
    <name evidence="8" type="ORF">Ahy_B09g095759</name>
</gene>
<evidence type="ECO:0000256" key="3">
    <source>
        <dbReference type="ARBA" id="ARBA00022833"/>
    </source>
</evidence>
<reference evidence="8 9" key="1">
    <citation type="submission" date="2019-01" db="EMBL/GenBank/DDBJ databases">
        <title>Sequencing of cultivated peanut Arachis hypogaea provides insights into genome evolution and oil improvement.</title>
        <authorList>
            <person name="Chen X."/>
        </authorList>
    </citation>
    <scope>NUCLEOTIDE SEQUENCE [LARGE SCALE GENOMIC DNA]</scope>
    <source>
        <strain evidence="9">cv. Fuhuasheng</strain>
        <tissue evidence="8">Leaves</tissue>
    </source>
</reference>
<keyword evidence="3" id="KW-0862">Zinc</keyword>